<feature type="compositionally biased region" description="Polar residues" evidence="9">
    <location>
        <begin position="321"/>
        <end position="337"/>
    </location>
</feature>
<keyword evidence="4 8" id="KW-0238">DNA-binding</keyword>
<evidence type="ECO:0000256" key="7">
    <source>
        <dbReference type="ARBA" id="ARBA00023242"/>
    </source>
</evidence>
<dbReference type="CDD" id="cd00086">
    <property type="entry name" value="homeodomain"/>
    <property type="match status" value="1"/>
</dbReference>
<protein>
    <recommendedName>
        <fullName evidence="10">Homeobox domain-containing protein</fullName>
    </recommendedName>
</protein>
<feature type="DNA-binding region" description="Homeobox" evidence="8">
    <location>
        <begin position="234"/>
        <end position="296"/>
    </location>
</feature>
<name>A0A8J5GG08_ZINOF</name>
<dbReference type="SUPFAM" id="SSF46689">
    <property type="entry name" value="Homeodomain-like"/>
    <property type="match status" value="1"/>
</dbReference>
<keyword evidence="12" id="KW-1185">Reference proteome</keyword>
<feature type="region of interest" description="Disordered" evidence="9">
    <location>
        <begin position="1"/>
        <end position="33"/>
    </location>
</feature>
<gene>
    <name evidence="11" type="ORF">ZIOFF_040690</name>
</gene>
<evidence type="ECO:0000256" key="4">
    <source>
        <dbReference type="ARBA" id="ARBA00023125"/>
    </source>
</evidence>
<dbReference type="InterPro" id="IPR008422">
    <property type="entry name" value="KN_HD"/>
</dbReference>
<evidence type="ECO:0000259" key="10">
    <source>
        <dbReference type="PROSITE" id="PS50071"/>
    </source>
</evidence>
<evidence type="ECO:0000256" key="5">
    <source>
        <dbReference type="ARBA" id="ARBA00023155"/>
    </source>
</evidence>
<comment type="caution">
    <text evidence="11">The sequence shown here is derived from an EMBL/GenBank/DDBJ whole genome shotgun (WGS) entry which is preliminary data.</text>
</comment>
<dbReference type="InterPro" id="IPR001356">
    <property type="entry name" value="HD"/>
</dbReference>
<evidence type="ECO:0000313" key="12">
    <source>
        <dbReference type="Proteomes" id="UP000734854"/>
    </source>
</evidence>
<dbReference type="GO" id="GO:0005634">
    <property type="term" value="C:nucleus"/>
    <property type="evidence" value="ECO:0007669"/>
    <property type="project" value="UniProtKB-SubCell"/>
</dbReference>
<keyword evidence="7 8" id="KW-0539">Nucleus</keyword>
<dbReference type="PROSITE" id="PS50071">
    <property type="entry name" value="HOMEOBOX_2"/>
    <property type="match status" value="1"/>
</dbReference>
<evidence type="ECO:0000313" key="11">
    <source>
        <dbReference type="EMBL" id="KAG6500833.1"/>
    </source>
</evidence>
<dbReference type="Proteomes" id="UP000734854">
    <property type="component" value="Unassembled WGS sequence"/>
</dbReference>
<dbReference type="Pfam" id="PF07526">
    <property type="entry name" value="POX"/>
    <property type="match status" value="1"/>
</dbReference>
<dbReference type="GO" id="GO:0003677">
    <property type="term" value="F:DNA binding"/>
    <property type="evidence" value="ECO:0007669"/>
    <property type="project" value="UniProtKB-UniRule"/>
</dbReference>
<dbReference type="InterPro" id="IPR009057">
    <property type="entry name" value="Homeodomain-like_sf"/>
</dbReference>
<dbReference type="InterPro" id="IPR006563">
    <property type="entry name" value="POX_dom"/>
</dbReference>
<sequence length="390" mass="43626">MAGGAGEEQEEEQSAFLRDHRRSCYHVPQQSRREKLRFPTHSSLSIDSSSSRIGRSAPHGPFTGYAAVLGRSRFLQPALRLLEEVCQVGQQRRRAGSLGDALLGADMTERKEFSPVTGGEHRRRKTRLNCLLDEVHRRYKQYYHQMQAVVTSFEAVAGLSNAAPYASMALEAMTKHFSGLGSIISGQLRPTTDGLGNEGVNREPTASSSLLNRSCCFHGPPAAEAVATFAQPHFWRPQRGLPERAVAVLRAWLFEHFLHPYPTDVDKQNLAKQTGLTRNQVSNWFINARVRVWKPMVEEVHALEMREKSKMSGNGDRGQPPQIQTASSRSRTDQYPSTHIREPPLESADHCRNGVSLTLGLHRNVGIHFSDSLHGPEECSCCCLYEEMNK</sequence>
<accession>A0A8J5GG08</accession>
<dbReference type="PANTHER" id="PTHR11850">
    <property type="entry name" value="HOMEOBOX PROTEIN TRANSCRIPTION FACTORS"/>
    <property type="match status" value="1"/>
</dbReference>
<comment type="similarity">
    <text evidence="2">Belongs to the TALE/BELL homeobox family.</text>
</comment>
<dbReference type="SMART" id="SM00574">
    <property type="entry name" value="POX"/>
    <property type="match status" value="1"/>
</dbReference>
<dbReference type="FunFam" id="1.10.10.60:FF:000117">
    <property type="entry name" value="BEL1-like homeodomain protein 9"/>
    <property type="match status" value="1"/>
</dbReference>
<proteinExistence type="inferred from homology"/>
<evidence type="ECO:0000256" key="8">
    <source>
        <dbReference type="PROSITE-ProRule" id="PRU00108"/>
    </source>
</evidence>
<evidence type="ECO:0000256" key="6">
    <source>
        <dbReference type="ARBA" id="ARBA00023163"/>
    </source>
</evidence>
<dbReference type="AlphaFoldDB" id="A0A8J5GG08"/>
<reference evidence="11 12" key="1">
    <citation type="submission" date="2020-08" db="EMBL/GenBank/DDBJ databases">
        <title>Plant Genome Project.</title>
        <authorList>
            <person name="Zhang R.-G."/>
        </authorList>
    </citation>
    <scope>NUCLEOTIDE SEQUENCE [LARGE SCALE GENOMIC DNA]</scope>
    <source>
        <tissue evidence="11">Rhizome</tissue>
    </source>
</reference>
<dbReference type="SMART" id="SM00389">
    <property type="entry name" value="HOX"/>
    <property type="match status" value="1"/>
</dbReference>
<dbReference type="Pfam" id="PF05920">
    <property type="entry name" value="Homeobox_KN"/>
    <property type="match status" value="1"/>
</dbReference>
<evidence type="ECO:0000256" key="3">
    <source>
        <dbReference type="ARBA" id="ARBA00023015"/>
    </source>
</evidence>
<feature type="region of interest" description="Disordered" evidence="9">
    <location>
        <begin position="306"/>
        <end position="347"/>
    </location>
</feature>
<keyword evidence="6" id="KW-0804">Transcription</keyword>
<keyword evidence="3" id="KW-0805">Transcription regulation</keyword>
<dbReference type="Gene3D" id="1.10.10.60">
    <property type="entry name" value="Homeodomain-like"/>
    <property type="match status" value="1"/>
</dbReference>
<evidence type="ECO:0000256" key="2">
    <source>
        <dbReference type="ARBA" id="ARBA00006454"/>
    </source>
</evidence>
<dbReference type="InterPro" id="IPR050224">
    <property type="entry name" value="TALE_homeobox"/>
</dbReference>
<keyword evidence="5 8" id="KW-0371">Homeobox</keyword>
<dbReference type="GO" id="GO:0006355">
    <property type="term" value="P:regulation of DNA-templated transcription"/>
    <property type="evidence" value="ECO:0007669"/>
    <property type="project" value="InterPro"/>
</dbReference>
<comment type="subcellular location">
    <subcellularLocation>
        <location evidence="1 8">Nucleus</location>
    </subcellularLocation>
</comment>
<feature type="domain" description="Homeobox" evidence="10">
    <location>
        <begin position="232"/>
        <end position="295"/>
    </location>
</feature>
<organism evidence="11 12">
    <name type="scientific">Zingiber officinale</name>
    <name type="common">Ginger</name>
    <name type="synonym">Amomum zingiber</name>
    <dbReference type="NCBI Taxonomy" id="94328"/>
    <lineage>
        <taxon>Eukaryota</taxon>
        <taxon>Viridiplantae</taxon>
        <taxon>Streptophyta</taxon>
        <taxon>Embryophyta</taxon>
        <taxon>Tracheophyta</taxon>
        <taxon>Spermatophyta</taxon>
        <taxon>Magnoliopsida</taxon>
        <taxon>Liliopsida</taxon>
        <taxon>Zingiberales</taxon>
        <taxon>Zingiberaceae</taxon>
        <taxon>Zingiber</taxon>
    </lineage>
</organism>
<evidence type="ECO:0000256" key="9">
    <source>
        <dbReference type="SAM" id="MobiDB-lite"/>
    </source>
</evidence>
<dbReference type="EMBL" id="JACMSC010000011">
    <property type="protein sequence ID" value="KAG6500833.1"/>
    <property type="molecule type" value="Genomic_DNA"/>
</dbReference>
<evidence type="ECO:0000256" key="1">
    <source>
        <dbReference type="ARBA" id="ARBA00004123"/>
    </source>
</evidence>